<keyword evidence="3 8" id="KW-0812">Transmembrane</keyword>
<dbReference type="Proteomes" id="UP000005019">
    <property type="component" value="Unassembled WGS sequence"/>
</dbReference>
<feature type="domain" description="POTRA" evidence="10">
    <location>
        <begin position="92"/>
        <end position="172"/>
    </location>
</feature>
<feature type="domain" description="POTRA" evidence="10">
    <location>
        <begin position="175"/>
        <end position="263"/>
    </location>
</feature>
<dbReference type="Gene3D" id="3.10.20.310">
    <property type="entry name" value="membrane protein fhac"/>
    <property type="match status" value="5"/>
</dbReference>
<comment type="function">
    <text evidence="8">Part of the outer membrane protein assembly complex, which is involved in assembly and insertion of beta-barrel proteins into the outer membrane.</text>
</comment>
<comment type="caution">
    <text evidence="11">The sequence shown here is derived from an EMBL/GenBank/DDBJ whole genome shotgun (WGS) entry which is preliminary data.</text>
</comment>
<comment type="subunit">
    <text evidence="8">Part of the Bam complex.</text>
</comment>
<dbReference type="Pfam" id="PF01103">
    <property type="entry name" value="Omp85"/>
    <property type="match status" value="1"/>
</dbReference>
<dbReference type="GO" id="GO:0009279">
    <property type="term" value="C:cell outer membrane"/>
    <property type="evidence" value="ECO:0007669"/>
    <property type="project" value="UniProtKB-SubCell"/>
</dbReference>
<feature type="domain" description="POTRA" evidence="10">
    <location>
        <begin position="24"/>
        <end position="91"/>
    </location>
</feature>
<dbReference type="InterPro" id="IPR000184">
    <property type="entry name" value="Bac_surfAg_D15"/>
</dbReference>
<gene>
    <name evidence="8" type="primary">bamA</name>
    <name evidence="11" type="ORF">METUNv1_01292</name>
</gene>
<keyword evidence="12" id="KW-1185">Reference proteome</keyword>
<protein>
    <recommendedName>
        <fullName evidence="8 9">Outer membrane protein assembly factor BamA</fullName>
    </recommendedName>
</protein>
<dbReference type="PROSITE" id="PS51779">
    <property type="entry name" value="POTRA"/>
    <property type="match status" value="5"/>
</dbReference>
<dbReference type="InterPro" id="IPR010827">
    <property type="entry name" value="BamA/TamA_POTRA"/>
</dbReference>
<dbReference type="FunFam" id="3.10.20.310:FF:000003">
    <property type="entry name" value="Outer membrane protein assembly factor BamA"/>
    <property type="match status" value="1"/>
</dbReference>
<evidence type="ECO:0000256" key="9">
    <source>
        <dbReference type="NCBIfam" id="TIGR03303"/>
    </source>
</evidence>
<dbReference type="GO" id="GO:0051205">
    <property type="term" value="P:protein insertion into membrane"/>
    <property type="evidence" value="ECO:0007669"/>
    <property type="project" value="UniProtKB-UniRule"/>
</dbReference>
<dbReference type="InterPro" id="IPR023707">
    <property type="entry name" value="OM_assembly_BamA"/>
</dbReference>
<feature type="chain" id="PRO_5009012132" description="Outer membrane protein assembly factor BamA" evidence="8">
    <location>
        <begin position="21"/>
        <end position="764"/>
    </location>
</feature>
<evidence type="ECO:0000313" key="11">
    <source>
        <dbReference type="EMBL" id="EGK72527.1"/>
    </source>
</evidence>
<feature type="domain" description="POTRA" evidence="10">
    <location>
        <begin position="266"/>
        <end position="344"/>
    </location>
</feature>
<dbReference type="InterPro" id="IPR039910">
    <property type="entry name" value="D15-like"/>
</dbReference>
<feature type="signal peptide" evidence="8">
    <location>
        <begin position="1"/>
        <end position="20"/>
    </location>
</feature>
<keyword evidence="5 8" id="KW-0677">Repeat</keyword>
<dbReference type="Gene3D" id="2.40.160.50">
    <property type="entry name" value="membrane protein fhac: a member of the omp85/tpsb transporter family"/>
    <property type="match status" value="1"/>
</dbReference>
<evidence type="ECO:0000259" key="10">
    <source>
        <dbReference type="PROSITE" id="PS51779"/>
    </source>
</evidence>
<accession>F5RAD1</accession>
<dbReference type="NCBIfam" id="TIGR03303">
    <property type="entry name" value="OM_YaeT"/>
    <property type="match status" value="1"/>
</dbReference>
<dbReference type="Pfam" id="PF07244">
    <property type="entry name" value="POTRA"/>
    <property type="match status" value="5"/>
</dbReference>
<evidence type="ECO:0000256" key="6">
    <source>
        <dbReference type="ARBA" id="ARBA00023136"/>
    </source>
</evidence>
<proteinExistence type="inferred from homology"/>
<dbReference type="eggNOG" id="COG4775">
    <property type="taxonomic scope" value="Bacteria"/>
</dbReference>
<keyword evidence="2 8" id="KW-1134">Transmembrane beta strand</keyword>
<comment type="subcellular location">
    <subcellularLocation>
        <location evidence="8">Cell outer membrane</location>
    </subcellularLocation>
    <subcellularLocation>
        <location evidence="1">Membrane</location>
    </subcellularLocation>
</comment>
<sequence length="764" mass="85501" precursor="true">MRKFLLPALTAGLLSAHAYAFEPFVVRDIRVEGIQRTEAGTVFNYLPVRVGESFNDEKAAQAIKALFATGFFKDVRIEAEGDVLVVVIEERPAIASLDFTGMKEFDKEAIKKGLREVGLAESRIFDRAVLERAEQELKRQYLSRGRYSVEVKTTVTPLERNRVAISFQVDEGEVAKIRQINIVGANAFKEKDLLKLITLTTPNWLSWYTKNDQYSKQKLGADVETLRSWYLDRGYLEFNVDSTQVSITPDKQDIYITISITEGEKYTISGVKMSGDLLLPEAELRKLVKLRTGEEFSRKNLTDTTKAINDRLANEGYAFANVNAVPEPDKDKRTVAFTVFVDPGRRVYVRRINVVGNSKTADQVIRREFRQMEGAWYDGEKINRSRTRVDRLGYFDAATIETPAVPGSTDQVDVNITVKEKPTGNLMFGAGFSSSESLILSTSVSQQNLFGSGKSLSLSLNSGSINKTYALSFTDPYYTPDGISRGFDLYLRNVDPTRLNIGNYRTSSIGAGLRWGFPIREDDRINFGLAVDQTSIDTFADSPLRYKNFVNEFGDTNTSLVSTIGWGRDTRDSFIYPTRGSVQRVNGEVSVPPGDLRYMKASYQHQTYFPLWGDFVLMLNGELGYGRGYGGKPLPFYKNYYVGGIGSVRGFETASIGQRDRDANGNLLRTTIGGDRKLVMNAEVLFPFPGMGQDKTLRLGTFFDAGNVWADGQSLSVSDLRYSAGLSVAWSSPMGPLKFSIAQPLNKEPTDRLQRFQFQMGNVF</sequence>
<keyword evidence="4 8" id="KW-0732">Signal</keyword>
<dbReference type="RefSeq" id="WP_008059964.1">
    <property type="nucleotide sequence ID" value="NZ_AFHG01000036.1"/>
</dbReference>
<dbReference type="GO" id="GO:0043165">
    <property type="term" value="P:Gram-negative-bacterium-type cell outer membrane assembly"/>
    <property type="evidence" value="ECO:0007669"/>
    <property type="project" value="UniProtKB-UniRule"/>
</dbReference>
<evidence type="ECO:0000256" key="7">
    <source>
        <dbReference type="ARBA" id="ARBA00023237"/>
    </source>
</evidence>
<name>F5RAD1_METUF</name>
<dbReference type="PIRSF" id="PIRSF006076">
    <property type="entry name" value="OM_assembly_OMP85"/>
    <property type="match status" value="1"/>
</dbReference>
<evidence type="ECO:0000256" key="4">
    <source>
        <dbReference type="ARBA" id="ARBA00022729"/>
    </source>
</evidence>
<evidence type="ECO:0000313" key="12">
    <source>
        <dbReference type="Proteomes" id="UP000005019"/>
    </source>
</evidence>
<organism evidence="11 12">
    <name type="scientific">Methyloversatilis universalis (strain ATCC BAA-1314 / DSM 25237 / JCM 13912 / CCUG 52030 / FAM5)</name>
    <dbReference type="NCBI Taxonomy" id="1000565"/>
    <lineage>
        <taxon>Bacteria</taxon>
        <taxon>Pseudomonadati</taxon>
        <taxon>Pseudomonadota</taxon>
        <taxon>Betaproteobacteria</taxon>
        <taxon>Nitrosomonadales</taxon>
        <taxon>Sterolibacteriaceae</taxon>
        <taxon>Methyloversatilis</taxon>
    </lineage>
</organism>
<dbReference type="EMBL" id="AFHG01000036">
    <property type="protein sequence ID" value="EGK72527.1"/>
    <property type="molecule type" value="Genomic_DNA"/>
</dbReference>
<dbReference type="PANTHER" id="PTHR12815:SF23">
    <property type="entry name" value="OUTER MEMBRANE PROTEIN ASSEMBLY FACTOR BAMA"/>
    <property type="match status" value="1"/>
</dbReference>
<dbReference type="AlphaFoldDB" id="F5RAD1"/>
<evidence type="ECO:0000256" key="1">
    <source>
        <dbReference type="ARBA" id="ARBA00004370"/>
    </source>
</evidence>
<keyword evidence="7 8" id="KW-0998">Cell outer membrane</keyword>
<dbReference type="PANTHER" id="PTHR12815">
    <property type="entry name" value="SORTING AND ASSEMBLY MACHINERY SAMM50 PROTEIN FAMILY MEMBER"/>
    <property type="match status" value="1"/>
</dbReference>
<evidence type="ECO:0000256" key="2">
    <source>
        <dbReference type="ARBA" id="ARBA00022452"/>
    </source>
</evidence>
<evidence type="ECO:0000256" key="5">
    <source>
        <dbReference type="ARBA" id="ARBA00022737"/>
    </source>
</evidence>
<dbReference type="OrthoDB" id="9803054at2"/>
<reference evidence="11 12" key="1">
    <citation type="journal article" date="2011" name="J. Bacteriol.">
        <title>Genome sequence of Methyloversatilis universalis FAM5T, a methylotrophic representative of the order Rhodocyclales.</title>
        <authorList>
            <person name="Kittichotirat W."/>
            <person name="Good N.M."/>
            <person name="Hall R."/>
            <person name="Bringel F."/>
            <person name="Lajus A."/>
            <person name="Medigue C."/>
            <person name="Smalley N.E."/>
            <person name="Beck D."/>
            <person name="Bumgarner R."/>
            <person name="Vuilleumier S."/>
            <person name="Kalyuzhnaya M.G."/>
        </authorList>
    </citation>
    <scope>NUCLEOTIDE SEQUENCE [LARGE SCALE GENOMIC DNA]</scope>
    <source>
        <strain evidence="12">ATCC BAA-1314 / JCM 13912 / FAM5</strain>
    </source>
</reference>
<dbReference type="STRING" id="1000565.METUNv1_01292"/>
<dbReference type="InterPro" id="IPR034746">
    <property type="entry name" value="POTRA"/>
</dbReference>
<evidence type="ECO:0000256" key="8">
    <source>
        <dbReference type="HAMAP-Rule" id="MF_01430"/>
    </source>
</evidence>
<evidence type="ECO:0000256" key="3">
    <source>
        <dbReference type="ARBA" id="ARBA00022692"/>
    </source>
</evidence>
<keyword evidence="6 8" id="KW-0472">Membrane</keyword>
<dbReference type="FunFam" id="3.10.20.310:FF:000002">
    <property type="entry name" value="Outer membrane protein assembly factor BamA"/>
    <property type="match status" value="1"/>
</dbReference>
<comment type="similarity">
    <text evidence="8">Belongs to the BamA family.</text>
</comment>
<feature type="domain" description="POTRA" evidence="10">
    <location>
        <begin position="347"/>
        <end position="421"/>
    </location>
</feature>
<dbReference type="HAMAP" id="MF_01430">
    <property type="entry name" value="OM_assembly_BamA"/>
    <property type="match status" value="1"/>
</dbReference>